<organism evidence="1 2">
    <name type="scientific">Gigaspora margarita</name>
    <dbReference type="NCBI Taxonomy" id="4874"/>
    <lineage>
        <taxon>Eukaryota</taxon>
        <taxon>Fungi</taxon>
        <taxon>Fungi incertae sedis</taxon>
        <taxon>Mucoromycota</taxon>
        <taxon>Glomeromycotina</taxon>
        <taxon>Glomeromycetes</taxon>
        <taxon>Diversisporales</taxon>
        <taxon>Gigasporaceae</taxon>
        <taxon>Gigaspora</taxon>
    </lineage>
</organism>
<sequence>MDTKILFIAIFTIWVHIDKYNIAKLKQLSATGAKNAPSEMTNSLEPARFLSTLISNF</sequence>
<evidence type="ECO:0000313" key="1">
    <source>
        <dbReference type="EMBL" id="CAG8486200.1"/>
    </source>
</evidence>
<evidence type="ECO:0000313" key="2">
    <source>
        <dbReference type="Proteomes" id="UP000789901"/>
    </source>
</evidence>
<proteinExistence type="predicted"/>
<protein>
    <submittedName>
        <fullName evidence="1">22937_t:CDS:1</fullName>
    </submittedName>
</protein>
<dbReference type="Proteomes" id="UP000789901">
    <property type="component" value="Unassembled WGS sequence"/>
</dbReference>
<dbReference type="EMBL" id="CAJVQB010000391">
    <property type="protein sequence ID" value="CAG8486200.1"/>
    <property type="molecule type" value="Genomic_DNA"/>
</dbReference>
<name>A0ABM8VZH9_GIGMA</name>
<reference evidence="1 2" key="1">
    <citation type="submission" date="2021-06" db="EMBL/GenBank/DDBJ databases">
        <authorList>
            <person name="Kallberg Y."/>
            <person name="Tangrot J."/>
            <person name="Rosling A."/>
        </authorList>
    </citation>
    <scope>NUCLEOTIDE SEQUENCE [LARGE SCALE GENOMIC DNA]</scope>
    <source>
        <strain evidence="1 2">120-4 pot B 10/14</strain>
    </source>
</reference>
<gene>
    <name evidence="1" type="ORF">GMARGA_LOCUS1490</name>
</gene>
<comment type="caution">
    <text evidence="1">The sequence shown here is derived from an EMBL/GenBank/DDBJ whole genome shotgun (WGS) entry which is preliminary data.</text>
</comment>
<accession>A0ABM8VZH9</accession>
<keyword evidence="2" id="KW-1185">Reference proteome</keyword>